<dbReference type="OrthoDB" id="6050068at2759"/>
<dbReference type="GO" id="GO:0005737">
    <property type="term" value="C:cytoplasm"/>
    <property type="evidence" value="ECO:0007669"/>
    <property type="project" value="TreeGrafter"/>
</dbReference>
<evidence type="ECO:0000259" key="6">
    <source>
        <dbReference type="PROSITE" id="PS51192"/>
    </source>
</evidence>
<dbReference type="GO" id="GO:0000724">
    <property type="term" value="P:double-strand break repair via homologous recombination"/>
    <property type="evidence" value="ECO:0007669"/>
    <property type="project" value="TreeGrafter"/>
</dbReference>
<dbReference type="GO" id="GO:0043138">
    <property type="term" value="F:3'-5' DNA helicase activity"/>
    <property type="evidence" value="ECO:0007669"/>
    <property type="project" value="UniProtKB-EC"/>
</dbReference>
<dbReference type="InterPro" id="IPR011545">
    <property type="entry name" value="DEAD/DEAH_box_helicase_dom"/>
</dbReference>
<dbReference type="EC" id="5.6.2.4" evidence="5"/>
<dbReference type="InParanoid" id="A0A1X7VXF8"/>
<dbReference type="Pfam" id="PF00270">
    <property type="entry name" value="DEAD"/>
    <property type="match status" value="1"/>
</dbReference>
<keyword evidence="3" id="KW-0413">Isomerase</keyword>
<evidence type="ECO:0000256" key="2">
    <source>
        <dbReference type="ARBA" id="ARBA00023125"/>
    </source>
</evidence>
<dbReference type="GO" id="GO:0005524">
    <property type="term" value="F:ATP binding"/>
    <property type="evidence" value="ECO:0007669"/>
    <property type="project" value="InterPro"/>
</dbReference>
<sequence>MGMAGVDINQRIESCVTEAATALGYTCLKDKQRECIISVLNRRDVFAVLPTGFGKKACFTCLPSSFDCYEDRINDNKAIIIVVSPLTALIYDQVEDLLRRIVSAGYIDAENEAHCVVKWGLSFREAFSRLKEVRSLMESRIGIMGLTATATRSLRLKVEEMLGMRSPIAIVRSPDEPNLRFSAAQLQGLGRDFTHPPGASSYIFESRLVDKFFKGTSSIVKKKIIDNFTKQSCLRVIILYRCFWNGD</sequence>
<feature type="domain" description="Helicase ATP-binding" evidence="6">
    <location>
        <begin position="36"/>
        <end position="168"/>
    </location>
</feature>
<evidence type="ECO:0000256" key="4">
    <source>
        <dbReference type="ARBA" id="ARBA00034617"/>
    </source>
</evidence>
<dbReference type="OMA" id="ESRIGIM"/>
<dbReference type="InterPro" id="IPR027417">
    <property type="entry name" value="P-loop_NTPase"/>
</dbReference>
<dbReference type="SUPFAM" id="SSF52540">
    <property type="entry name" value="P-loop containing nucleoside triphosphate hydrolases"/>
    <property type="match status" value="1"/>
</dbReference>
<dbReference type="GO" id="GO:0003677">
    <property type="term" value="F:DNA binding"/>
    <property type="evidence" value="ECO:0007669"/>
    <property type="project" value="UniProtKB-KW"/>
</dbReference>
<dbReference type="GO" id="GO:0005694">
    <property type="term" value="C:chromosome"/>
    <property type="evidence" value="ECO:0007669"/>
    <property type="project" value="TreeGrafter"/>
</dbReference>
<comment type="similarity">
    <text evidence="1">Belongs to the helicase family. RecQ subfamily.</text>
</comment>
<protein>
    <recommendedName>
        <fullName evidence="5">DNA 3'-5' helicase</fullName>
        <ecNumber evidence="5">5.6.2.4</ecNumber>
    </recommendedName>
</protein>
<name>A0A1X7VXF8_AMPQE</name>
<dbReference type="PANTHER" id="PTHR13710:SF105">
    <property type="entry name" value="ATP-DEPENDENT DNA HELICASE Q1"/>
    <property type="match status" value="1"/>
</dbReference>
<keyword evidence="2" id="KW-0238">DNA-binding</keyword>
<dbReference type="AlphaFoldDB" id="A0A1X7VXF8"/>
<evidence type="ECO:0000256" key="5">
    <source>
        <dbReference type="ARBA" id="ARBA00034808"/>
    </source>
</evidence>
<dbReference type="eggNOG" id="KOG0351">
    <property type="taxonomic scope" value="Eukaryota"/>
</dbReference>
<dbReference type="PANTHER" id="PTHR13710">
    <property type="entry name" value="DNA HELICASE RECQ FAMILY MEMBER"/>
    <property type="match status" value="1"/>
</dbReference>
<evidence type="ECO:0000256" key="3">
    <source>
        <dbReference type="ARBA" id="ARBA00023235"/>
    </source>
</evidence>
<accession>A0A1X7VXF8</accession>
<evidence type="ECO:0000313" key="7">
    <source>
        <dbReference type="EnsemblMetazoa" id="Aqu2.1.44550_001"/>
    </source>
</evidence>
<organism evidence="7">
    <name type="scientific">Amphimedon queenslandica</name>
    <name type="common">Sponge</name>
    <dbReference type="NCBI Taxonomy" id="400682"/>
    <lineage>
        <taxon>Eukaryota</taxon>
        <taxon>Metazoa</taxon>
        <taxon>Porifera</taxon>
        <taxon>Demospongiae</taxon>
        <taxon>Heteroscleromorpha</taxon>
        <taxon>Haplosclerida</taxon>
        <taxon>Niphatidae</taxon>
        <taxon>Amphimedon</taxon>
    </lineage>
</organism>
<dbReference type="GO" id="GO:0009378">
    <property type="term" value="F:four-way junction helicase activity"/>
    <property type="evidence" value="ECO:0007669"/>
    <property type="project" value="TreeGrafter"/>
</dbReference>
<dbReference type="InterPro" id="IPR014001">
    <property type="entry name" value="Helicase_ATP-bd"/>
</dbReference>
<evidence type="ECO:0000256" key="1">
    <source>
        <dbReference type="ARBA" id="ARBA00005446"/>
    </source>
</evidence>
<dbReference type="EnsemblMetazoa" id="Aqu2.1.44550_001">
    <property type="protein sequence ID" value="Aqu2.1.44550_001"/>
    <property type="gene ID" value="Aqu2.1.44550"/>
</dbReference>
<reference evidence="7" key="1">
    <citation type="submission" date="2017-05" db="UniProtKB">
        <authorList>
            <consortium name="EnsemblMetazoa"/>
        </authorList>
    </citation>
    <scope>IDENTIFICATION</scope>
</reference>
<comment type="catalytic activity">
    <reaction evidence="4">
        <text>Couples ATP hydrolysis with the unwinding of duplex DNA by translocating in the 3'-5' direction.</text>
        <dbReference type="EC" id="5.6.2.4"/>
    </reaction>
</comment>
<dbReference type="PROSITE" id="PS51192">
    <property type="entry name" value="HELICASE_ATP_BIND_1"/>
    <property type="match status" value="1"/>
</dbReference>
<dbReference type="Gene3D" id="3.40.50.300">
    <property type="entry name" value="P-loop containing nucleotide triphosphate hydrolases"/>
    <property type="match status" value="2"/>
</dbReference>
<proteinExistence type="inferred from homology"/>
<dbReference type="STRING" id="400682.A0A1X7VXF8"/>